<protein>
    <submittedName>
        <fullName evidence="3">Putative F420-dependent oxidoreductase</fullName>
    </submittedName>
</protein>
<evidence type="ECO:0000313" key="3">
    <source>
        <dbReference type="EMBL" id="CCH73451.1"/>
    </source>
</evidence>
<reference evidence="3 4" key="1">
    <citation type="journal article" date="2013" name="ISME J.">
        <title>A metabolic model for members of the genus Tetrasphaera involved in enhanced biological phosphorus removal.</title>
        <authorList>
            <person name="Kristiansen R."/>
            <person name="Nguyen H.T.T."/>
            <person name="Saunders A.M."/>
            <person name="Nielsen J.L."/>
            <person name="Wimmer R."/>
            <person name="Le V.Q."/>
            <person name="McIlroy S.J."/>
            <person name="Petrovski S."/>
            <person name="Seviour R.J."/>
            <person name="Calteau A."/>
            <person name="Nielsen K.L."/>
            <person name="Nielsen P.H."/>
        </authorList>
    </citation>
    <scope>NUCLEOTIDE SEQUENCE [LARGE SCALE GENOMIC DNA]</scope>
    <source>
        <strain evidence="3 4">Ben110</strain>
    </source>
</reference>
<organism evidence="3 4">
    <name type="scientific">Nostocoides australiense Ben110</name>
    <dbReference type="NCBI Taxonomy" id="1193182"/>
    <lineage>
        <taxon>Bacteria</taxon>
        <taxon>Bacillati</taxon>
        <taxon>Actinomycetota</taxon>
        <taxon>Actinomycetes</taxon>
        <taxon>Micrococcales</taxon>
        <taxon>Intrasporangiaceae</taxon>
        <taxon>Nostocoides</taxon>
    </lineage>
</organism>
<dbReference type="Gene3D" id="3.20.20.30">
    <property type="entry name" value="Luciferase-like domain"/>
    <property type="match status" value="1"/>
</dbReference>
<dbReference type="PANTHER" id="PTHR38048">
    <property type="entry name" value="EXPRESSED PROTEIN"/>
    <property type="match status" value="1"/>
</dbReference>
<dbReference type="InterPro" id="IPR012312">
    <property type="entry name" value="Hemerythrin-like"/>
</dbReference>
<accession>W6JXK8</accession>
<dbReference type="Gene3D" id="1.20.120.520">
    <property type="entry name" value="nmb1532 protein domain like"/>
    <property type="match status" value="1"/>
</dbReference>
<proteinExistence type="predicted"/>
<feature type="domain" description="Hemerythrin-like" evidence="2">
    <location>
        <begin position="195"/>
        <end position="341"/>
    </location>
</feature>
<dbReference type="SUPFAM" id="SSF51679">
    <property type="entry name" value="Bacterial luciferase-like"/>
    <property type="match status" value="1"/>
</dbReference>
<evidence type="ECO:0000313" key="4">
    <source>
        <dbReference type="Proteomes" id="UP000035763"/>
    </source>
</evidence>
<comment type="caution">
    <text evidence="3">The sequence shown here is derived from an EMBL/GenBank/DDBJ whole genome shotgun (WGS) entry which is preliminary data.</text>
</comment>
<evidence type="ECO:0000256" key="1">
    <source>
        <dbReference type="SAM" id="MobiDB-lite"/>
    </source>
</evidence>
<dbReference type="AlphaFoldDB" id="W6JXK8"/>
<dbReference type="CDD" id="cd12108">
    <property type="entry name" value="Hr-like"/>
    <property type="match status" value="1"/>
</dbReference>
<sequence>MLRVTGRLADVWIPSMGYADPPALADMNAVIDEATIAAGRAPESVRRAYNIVGSFGAATGFLQGTPRDWAEQLADLTLTQGMATYILGSDDPRALATFAQEVAPAVRDLVEAERARAATRSEPGGIPGSVAPQGNPPAEPSEPGEGRPRHTSLGVRPTPDSGERLAREQAWAEDDRPAFAMPEREYTAHEEATAAHLVDVHDHLRSELTQIREIVAQVRSGAMGIGSARSAINTMTLRQNNWTLGAYCAAYCRILTGHHTLEDRSIFPHLRRAEPGLAPVIDRLEREHEVIHDLLERLDEALVAMVTADGMPPALAELSGALDLLTDALLSHLSYEERQLLAPLAAHGFG</sequence>
<keyword evidence="4" id="KW-1185">Reference proteome</keyword>
<dbReference type="Proteomes" id="UP000035763">
    <property type="component" value="Unassembled WGS sequence"/>
</dbReference>
<gene>
    <name evidence="3" type="ORF">BN11_2770009</name>
</gene>
<feature type="region of interest" description="Disordered" evidence="1">
    <location>
        <begin position="114"/>
        <end position="173"/>
    </location>
</feature>
<name>W6JXK8_9MICO</name>
<dbReference type="GO" id="GO:0016705">
    <property type="term" value="F:oxidoreductase activity, acting on paired donors, with incorporation or reduction of molecular oxygen"/>
    <property type="evidence" value="ECO:0007669"/>
    <property type="project" value="InterPro"/>
</dbReference>
<dbReference type="InterPro" id="IPR053206">
    <property type="entry name" value="Dimeric_xanthone_biosynth"/>
</dbReference>
<dbReference type="EMBL" id="CAJA01000198">
    <property type="protein sequence ID" value="CCH73451.1"/>
    <property type="molecule type" value="Genomic_DNA"/>
</dbReference>
<dbReference type="STRING" id="1193182.BN11_2770009"/>
<dbReference type="InterPro" id="IPR036661">
    <property type="entry name" value="Luciferase-like_sf"/>
</dbReference>
<evidence type="ECO:0000259" key="2">
    <source>
        <dbReference type="Pfam" id="PF01814"/>
    </source>
</evidence>
<dbReference type="PANTHER" id="PTHR38048:SF1">
    <property type="entry name" value="HEMERYTHRIN-LIKE DOMAIN-CONTAINING PROTEIN"/>
    <property type="match status" value="1"/>
</dbReference>
<dbReference type="Pfam" id="PF01814">
    <property type="entry name" value="Hemerythrin"/>
    <property type="match status" value="1"/>
</dbReference>